<organism evidence="3 4">
    <name type="scientific">Leptomonas pyrrhocoris</name>
    <name type="common">Firebug parasite</name>
    <dbReference type="NCBI Taxonomy" id="157538"/>
    <lineage>
        <taxon>Eukaryota</taxon>
        <taxon>Discoba</taxon>
        <taxon>Euglenozoa</taxon>
        <taxon>Kinetoplastea</taxon>
        <taxon>Metakinetoplastina</taxon>
        <taxon>Trypanosomatida</taxon>
        <taxon>Trypanosomatidae</taxon>
        <taxon>Leishmaniinae</taxon>
        <taxon>Leptomonas</taxon>
    </lineage>
</organism>
<evidence type="ECO:0000259" key="2">
    <source>
        <dbReference type="SMART" id="SM00398"/>
    </source>
</evidence>
<dbReference type="SMART" id="SM00398">
    <property type="entry name" value="HMG"/>
    <property type="match status" value="1"/>
</dbReference>
<name>A0A0M9G3W6_LEPPY</name>
<accession>A0A0M9G3W6</accession>
<feature type="compositionally biased region" description="Low complexity" evidence="1">
    <location>
        <begin position="73"/>
        <end position="87"/>
    </location>
</feature>
<dbReference type="SMR" id="A0A0M9G3W6"/>
<dbReference type="Gene3D" id="1.10.30.10">
    <property type="entry name" value="High mobility group box domain"/>
    <property type="match status" value="1"/>
</dbReference>
<evidence type="ECO:0000256" key="1">
    <source>
        <dbReference type="SAM" id="MobiDB-lite"/>
    </source>
</evidence>
<dbReference type="InterPro" id="IPR052695">
    <property type="entry name" value="Kinetoplast-DNA-binding"/>
</dbReference>
<dbReference type="InterPro" id="IPR036910">
    <property type="entry name" value="HMG_box_dom_sf"/>
</dbReference>
<dbReference type="AlphaFoldDB" id="A0A0M9G3W6"/>
<dbReference type="VEuPathDB" id="TriTrypDB:LpyrH10_06_3900"/>
<keyword evidence="4" id="KW-1185">Reference proteome</keyword>
<dbReference type="GeneID" id="26904311"/>
<reference evidence="3 4" key="1">
    <citation type="submission" date="2015-07" db="EMBL/GenBank/DDBJ databases">
        <title>High-quality genome of monoxenous trypanosomatid Leptomonas pyrrhocoris.</title>
        <authorList>
            <person name="Flegontov P."/>
            <person name="Butenko A."/>
            <person name="Firsov S."/>
            <person name="Vlcek C."/>
            <person name="Logacheva M.D."/>
            <person name="Field M."/>
            <person name="Filatov D."/>
            <person name="Flegontova O."/>
            <person name="Gerasimov E."/>
            <person name="Jackson A.P."/>
            <person name="Kelly S."/>
            <person name="Opperdoes F."/>
            <person name="O'Reilly A."/>
            <person name="Votypka J."/>
            <person name="Yurchenko V."/>
            <person name="Lukes J."/>
        </authorList>
    </citation>
    <scope>NUCLEOTIDE SEQUENCE [LARGE SCALE GENOMIC DNA]</scope>
    <source>
        <strain evidence="3">H10</strain>
    </source>
</reference>
<comment type="caution">
    <text evidence="3">The sequence shown here is derived from an EMBL/GenBank/DDBJ whole genome shotgun (WGS) entry which is preliminary data.</text>
</comment>
<dbReference type="PANTHER" id="PTHR37564:SF2">
    <property type="entry name" value="DNA-ASSOCIATED PROTEIN, PUTATIVE-RELATED"/>
    <property type="match status" value="1"/>
</dbReference>
<dbReference type="CDD" id="cd00084">
    <property type="entry name" value="HMG-box_SF"/>
    <property type="match status" value="1"/>
</dbReference>
<dbReference type="RefSeq" id="XP_015660162.1">
    <property type="nucleotide sequence ID" value="XM_015801542.1"/>
</dbReference>
<dbReference type="OMA" id="QANIGRF"/>
<feature type="domain" description="HMG box" evidence="2">
    <location>
        <begin position="6"/>
        <end position="76"/>
    </location>
</feature>
<dbReference type="OrthoDB" id="1919336at2759"/>
<dbReference type="Proteomes" id="UP000037923">
    <property type="component" value="Unassembled WGS sequence"/>
</dbReference>
<evidence type="ECO:0000313" key="4">
    <source>
        <dbReference type="Proteomes" id="UP000037923"/>
    </source>
</evidence>
<dbReference type="SUPFAM" id="SSF47095">
    <property type="entry name" value="HMG-box"/>
    <property type="match status" value="1"/>
</dbReference>
<feature type="region of interest" description="Disordered" evidence="1">
    <location>
        <begin position="48"/>
        <end position="87"/>
    </location>
</feature>
<dbReference type="EMBL" id="LGTL01000006">
    <property type="protein sequence ID" value="KPA81723.1"/>
    <property type="molecule type" value="Genomic_DNA"/>
</dbReference>
<dbReference type="PANTHER" id="PTHR37564">
    <property type="entry name" value="KINETOPLAST DNA-ASSOCIATED PROTEIN"/>
    <property type="match status" value="1"/>
</dbReference>
<dbReference type="InterPro" id="IPR009071">
    <property type="entry name" value="HMG_box_dom"/>
</dbReference>
<evidence type="ECO:0000313" key="3">
    <source>
        <dbReference type="EMBL" id="KPA81723.1"/>
    </source>
</evidence>
<proteinExistence type="predicted"/>
<protein>
    <submittedName>
        <fullName evidence="3">Putative mitochondrial</fullName>
    </submittedName>
</protein>
<sequence length="127" mass="14207">MLRFVPRRLAIGAYTLFMMEQKNNPKLKGLRIAERGKMTSKLYKSLSPADKASLEKRAAAHPSLQRKDKAPKAAKAAKGAKTGAARTPSEYAKFVQANIGRFDKLPHLDRMKAVAKLWKQQQTRTGK</sequence>
<gene>
    <name evidence="3" type="ORF">ABB37_04020</name>
</gene>